<evidence type="ECO:0000313" key="2">
    <source>
        <dbReference type="Proteomes" id="UP001597459"/>
    </source>
</evidence>
<comment type="caution">
    <text evidence="1">The sequence shown here is derived from an EMBL/GenBank/DDBJ whole genome shotgun (WGS) entry which is preliminary data.</text>
</comment>
<dbReference type="EMBL" id="JBHULX010000027">
    <property type="protein sequence ID" value="MFD2591901.1"/>
    <property type="molecule type" value="Genomic_DNA"/>
</dbReference>
<proteinExistence type="predicted"/>
<protein>
    <recommendedName>
        <fullName evidence="3">Knr4/Smi1-like domain-containing protein</fullName>
    </recommendedName>
</protein>
<evidence type="ECO:0008006" key="3">
    <source>
        <dbReference type="Google" id="ProtNLM"/>
    </source>
</evidence>
<sequence length="319" mass="37510">MEEIEIVKKSKFYKELNTLLREQLTIIQQDITPEYEQILKEKEFQHPLPIICQFEYASWGGNKQWRLELDFEEYQWSNETVKPHFLTAMVYLSVSAGYLHFKYQLCSSFNELLQPKETETIEIKRLNQTNLVKDKLNQVRQFLEDLPNHFLQEVEKINFEELEYMLHPKIQEKWKQGYLPGFDCIVMGEGDFIIGNVYSTYDPNTGETKQYWSPLCDTTLEGIEKYDDDIWTEIDIFHGAFEYENQKIVFGDGAMGNEGYVASTTRNGDLNWAIFFTFSNPIYKAEVIDKHLICYGNTGTIIDIDLNNITKIKITDQNT</sequence>
<dbReference type="Proteomes" id="UP001597459">
    <property type="component" value="Unassembled WGS sequence"/>
</dbReference>
<gene>
    <name evidence="1" type="ORF">ACFSTE_13775</name>
</gene>
<accession>A0ABW5NAM9</accession>
<keyword evidence="2" id="KW-1185">Reference proteome</keyword>
<dbReference type="RefSeq" id="WP_378258561.1">
    <property type="nucleotide sequence ID" value="NZ_JBHSJV010000001.1"/>
</dbReference>
<reference evidence="2" key="1">
    <citation type="journal article" date="2019" name="Int. J. Syst. Evol. Microbiol.">
        <title>The Global Catalogue of Microorganisms (GCM) 10K type strain sequencing project: providing services to taxonomists for standard genome sequencing and annotation.</title>
        <authorList>
            <consortium name="The Broad Institute Genomics Platform"/>
            <consortium name="The Broad Institute Genome Sequencing Center for Infectious Disease"/>
            <person name="Wu L."/>
            <person name="Ma J."/>
        </authorList>
    </citation>
    <scope>NUCLEOTIDE SEQUENCE [LARGE SCALE GENOMIC DNA]</scope>
    <source>
        <strain evidence="2">KCTC 42423</strain>
    </source>
</reference>
<organism evidence="1 2">
    <name type="scientific">Aquimarina hainanensis</name>
    <dbReference type="NCBI Taxonomy" id="1578017"/>
    <lineage>
        <taxon>Bacteria</taxon>
        <taxon>Pseudomonadati</taxon>
        <taxon>Bacteroidota</taxon>
        <taxon>Flavobacteriia</taxon>
        <taxon>Flavobacteriales</taxon>
        <taxon>Flavobacteriaceae</taxon>
        <taxon>Aquimarina</taxon>
    </lineage>
</organism>
<name>A0ABW5NAM9_9FLAO</name>
<evidence type="ECO:0000313" key="1">
    <source>
        <dbReference type="EMBL" id="MFD2591901.1"/>
    </source>
</evidence>